<proteinExistence type="predicted"/>
<sequence length="283" mass="29915">MFVTHNFGAASVYNQAVDYYSGDTVMDVMRTRLEIETAYGGGFVNSINGVKSGYTDKSIFTRKKRDWFYYVNGSISGVGADAYNAKSGDTVWWDYHDWSGNGSTTPSVVGAYPHPFTVGYNGAMPGTIIYYSGGHTEQAERLAVSLRSKGAKNVRHEAFSNQSLTENTTNAILLGTWSELEANSSVQELFSTPTRTGIYANFENGAVNLLDYTGGASGQTGQALVAATGTGNGDTTPTWFLIGLDVPALDAAVGTLVNPGNKLRGKVGVVLSGGTAIGVPVAP</sequence>
<reference evidence="2 3" key="1">
    <citation type="journal article" date="2015" name="Int. J. Syst. Evol. Microbiol.">
        <title>Tumebacillus algifaecis sp. nov., isolated from decomposing algal scum.</title>
        <authorList>
            <person name="Wu Y.F."/>
            <person name="Zhang B."/>
            <person name="Xing P."/>
            <person name="Wu Q.L."/>
            <person name="Liu S.J."/>
        </authorList>
    </citation>
    <scope>NUCLEOTIDE SEQUENCE [LARGE SCALE GENOMIC DNA]</scope>
    <source>
        <strain evidence="2 3">THMBR28</strain>
    </source>
</reference>
<dbReference type="Proteomes" id="UP000214688">
    <property type="component" value="Chromosome"/>
</dbReference>
<dbReference type="AlphaFoldDB" id="A0A223CYN0"/>
<evidence type="ECO:0000313" key="2">
    <source>
        <dbReference type="EMBL" id="ASS74431.1"/>
    </source>
</evidence>
<evidence type="ECO:0000259" key="1">
    <source>
        <dbReference type="Pfam" id="PF14478"/>
    </source>
</evidence>
<evidence type="ECO:0000313" key="3">
    <source>
        <dbReference type="Proteomes" id="UP000214688"/>
    </source>
</evidence>
<organism evidence="2 3">
    <name type="scientific">Tumebacillus algifaecis</name>
    <dbReference type="NCBI Taxonomy" id="1214604"/>
    <lineage>
        <taxon>Bacteria</taxon>
        <taxon>Bacillati</taxon>
        <taxon>Bacillota</taxon>
        <taxon>Bacilli</taxon>
        <taxon>Bacillales</taxon>
        <taxon>Alicyclobacillaceae</taxon>
        <taxon>Tumebacillus</taxon>
    </lineage>
</organism>
<gene>
    <name evidence="2" type="ORF">CIG75_05130</name>
</gene>
<dbReference type="InterPro" id="IPR027954">
    <property type="entry name" value="Transcobalamin-like_C"/>
</dbReference>
<protein>
    <recommendedName>
        <fullName evidence="1">Transcobalamin-like C-terminal domain-containing protein</fullName>
    </recommendedName>
</protein>
<name>A0A223CYN0_9BACL</name>
<keyword evidence="3" id="KW-1185">Reference proteome</keyword>
<accession>A0A223CYN0</accession>
<feature type="domain" description="Transcobalamin-like C-terminal" evidence="1">
    <location>
        <begin position="22"/>
        <end position="96"/>
    </location>
</feature>
<dbReference type="KEGG" id="tab:CIG75_05130"/>
<dbReference type="Pfam" id="PF14478">
    <property type="entry name" value="DUF4430"/>
    <property type="match status" value="1"/>
</dbReference>
<dbReference type="Gene3D" id="2.170.130.30">
    <property type="match status" value="1"/>
</dbReference>
<dbReference type="EMBL" id="CP022657">
    <property type="protein sequence ID" value="ASS74431.1"/>
    <property type="molecule type" value="Genomic_DNA"/>
</dbReference>